<dbReference type="CDD" id="cd03443">
    <property type="entry name" value="PaaI_thioesterase"/>
    <property type="match status" value="1"/>
</dbReference>
<accession>A0A4U6XML9</accession>
<reference evidence="4 5" key="1">
    <citation type="journal article" date="2019" name="PLoS ONE">
        <title>Comparative genome analysis indicates high evolutionary potential of pathogenicity genes in Colletotrichum tanaceti.</title>
        <authorList>
            <person name="Lelwala R.V."/>
            <person name="Korhonen P.K."/>
            <person name="Young N.D."/>
            <person name="Scott J.B."/>
            <person name="Ades P.A."/>
            <person name="Gasser R.B."/>
            <person name="Taylor P.W.J."/>
        </authorList>
    </citation>
    <scope>NUCLEOTIDE SEQUENCE [LARGE SCALE GENOMIC DNA]</scope>
    <source>
        <strain evidence="4">BRIP57314</strain>
    </source>
</reference>
<comment type="caution">
    <text evidence="4">The sequence shown here is derived from an EMBL/GenBank/DDBJ whole genome shotgun (WGS) entry which is preliminary data.</text>
</comment>
<dbReference type="InterPro" id="IPR029069">
    <property type="entry name" value="HotDog_dom_sf"/>
</dbReference>
<evidence type="ECO:0000259" key="3">
    <source>
        <dbReference type="Pfam" id="PF25486"/>
    </source>
</evidence>
<dbReference type="SUPFAM" id="SSF54637">
    <property type="entry name" value="Thioesterase/thiol ester dehydrase-isomerase"/>
    <property type="match status" value="1"/>
</dbReference>
<feature type="domain" description="DUF7909" evidence="3">
    <location>
        <begin position="79"/>
        <end position="225"/>
    </location>
</feature>
<organism evidence="4 5">
    <name type="scientific">Colletotrichum tanaceti</name>
    <dbReference type="NCBI Taxonomy" id="1306861"/>
    <lineage>
        <taxon>Eukaryota</taxon>
        <taxon>Fungi</taxon>
        <taxon>Dikarya</taxon>
        <taxon>Ascomycota</taxon>
        <taxon>Pezizomycotina</taxon>
        <taxon>Sordariomycetes</taxon>
        <taxon>Hypocreomycetidae</taxon>
        <taxon>Glomerellales</taxon>
        <taxon>Glomerellaceae</taxon>
        <taxon>Colletotrichum</taxon>
        <taxon>Colletotrichum destructivum species complex</taxon>
    </lineage>
</organism>
<evidence type="ECO:0000256" key="1">
    <source>
        <dbReference type="SAM" id="MobiDB-lite"/>
    </source>
</evidence>
<dbReference type="InterPro" id="IPR052061">
    <property type="entry name" value="PTE-AB_protein"/>
</dbReference>
<dbReference type="PANTHER" id="PTHR47260:SF1">
    <property type="entry name" value="UPF0644 PROTEIN PB2B4.06"/>
    <property type="match status" value="1"/>
</dbReference>
<feature type="region of interest" description="Disordered" evidence="1">
    <location>
        <begin position="214"/>
        <end position="237"/>
    </location>
</feature>
<feature type="domain" description="Thioesterase" evidence="2">
    <location>
        <begin position="319"/>
        <end position="401"/>
    </location>
</feature>
<proteinExistence type="predicted"/>
<dbReference type="STRING" id="1306861.A0A4U6XML9"/>
<evidence type="ECO:0000313" key="4">
    <source>
        <dbReference type="EMBL" id="TKW56904.1"/>
    </source>
</evidence>
<dbReference type="InterPro" id="IPR057231">
    <property type="entry name" value="DUF7909"/>
</dbReference>
<name>A0A4U6XML9_9PEZI</name>
<dbReference type="PANTHER" id="PTHR47260">
    <property type="entry name" value="UPF0644 PROTEIN PB2B4.06"/>
    <property type="match status" value="1"/>
</dbReference>
<gene>
    <name evidence="4" type="ORF">CTA1_5459</name>
</gene>
<dbReference type="EMBL" id="PJEX01000055">
    <property type="protein sequence ID" value="TKW56904.1"/>
    <property type="molecule type" value="Genomic_DNA"/>
</dbReference>
<dbReference type="Pfam" id="PF25486">
    <property type="entry name" value="DUF7909"/>
    <property type="match status" value="1"/>
</dbReference>
<sequence>MSWRSLHLCGVTSCALLYIMGVVSSLQVVLGQVRPSSVLPRGFLSRGITAIIHIITSTMLTSIVAAVLSAAAAASACVPPTEPLSNTIPEGFGIQIQNASVPVIHNRYINLWSAGGGDQHLYLSPAGDSAFNLTLVNGVLSRGIIHAVINGEYTADDNTTKMFMTQRGDPKAFFQPVYGCNPDTDAVQIELDFVSRASLPGGFICFRSASGERHEARYSPPGNTGAAAGASHPPQTPSELEALPWCRALLTSPGITTFTPKSRDPKNSNPHDRLFGKTLNHPEGVPACISFHPESPGQSVITELSTLFALSQGIDGYPGIAHGGMTAVLIDEVLGVLIQRNMDTDRDHPVFKTNTVTSSMDIKYLKPIVTPGVVLGVGQVKEIRGKKLLLRAVLKDANGMDLATCDS</sequence>
<dbReference type="AlphaFoldDB" id="A0A4U6XML9"/>
<dbReference type="Proteomes" id="UP000310108">
    <property type="component" value="Unassembled WGS sequence"/>
</dbReference>
<dbReference type="Pfam" id="PF03061">
    <property type="entry name" value="4HBT"/>
    <property type="match status" value="1"/>
</dbReference>
<protein>
    <submittedName>
        <fullName evidence="4">Uncharacterized protein</fullName>
    </submittedName>
</protein>
<dbReference type="Gene3D" id="3.10.129.10">
    <property type="entry name" value="Hotdog Thioesterase"/>
    <property type="match status" value="1"/>
</dbReference>
<keyword evidence="5" id="KW-1185">Reference proteome</keyword>
<dbReference type="InterPro" id="IPR006683">
    <property type="entry name" value="Thioestr_dom"/>
</dbReference>
<evidence type="ECO:0000259" key="2">
    <source>
        <dbReference type="Pfam" id="PF03061"/>
    </source>
</evidence>
<evidence type="ECO:0000313" key="5">
    <source>
        <dbReference type="Proteomes" id="UP000310108"/>
    </source>
</evidence>